<dbReference type="SUPFAM" id="SSF161098">
    <property type="entry name" value="MetI-like"/>
    <property type="match status" value="1"/>
</dbReference>
<accession>A0A0U2MXL1</accession>
<keyword evidence="6 9" id="KW-0812">Transmembrane</keyword>
<keyword evidence="8 9" id="KW-0472">Membrane</keyword>
<dbReference type="Gene3D" id="1.10.3720.10">
    <property type="entry name" value="MetI-like"/>
    <property type="match status" value="1"/>
</dbReference>
<keyword evidence="4 10" id="KW-1003">Cell membrane</keyword>
<evidence type="ECO:0000313" key="13">
    <source>
        <dbReference type="Proteomes" id="UP000067523"/>
    </source>
</evidence>
<feature type="transmembrane region" description="Helical" evidence="9">
    <location>
        <begin position="132"/>
        <end position="154"/>
    </location>
</feature>
<name>A0A0U2MXL1_9ENTE</name>
<dbReference type="Proteomes" id="UP000067523">
    <property type="component" value="Chromosome"/>
</dbReference>
<proteinExistence type="inferred from homology"/>
<evidence type="ECO:0000256" key="6">
    <source>
        <dbReference type="ARBA" id="ARBA00022692"/>
    </source>
</evidence>
<comment type="function">
    <text evidence="10">Part of the binding-protein-dependent transport system for molybdenum; probably responsible for the translocation of the substrate across the membrane.</text>
</comment>
<keyword evidence="7 9" id="KW-1133">Transmembrane helix</keyword>
<comment type="similarity">
    <text evidence="2 10">Belongs to the binding-protein-dependent transport system permease family. CysTW subfamily.</text>
</comment>
<feature type="transmembrane region" description="Helical" evidence="9">
    <location>
        <begin position="43"/>
        <end position="65"/>
    </location>
</feature>
<evidence type="ECO:0000256" key="3">
    <source>
        <dbReference type="ARBA" id="ARBA00022448"/>
    </source>
</evidence>
<evidence type="ECO:0000256" key="9">
    <source>
        <dbReference type="RuleBase" id="RU363032"/>
    </source>
</evidence>
<dbReference type="InterPro" id="IPR000515">
    <property type="entry name" value="MetI-like"/>
</dbReference>
<dbReference type="AlphaFoldDB" id="A0A0U2MXL1"/>
<dbReference type="CDD" id="cd06261">
    <property type="entry name" value="TM_PBP2"/>
    <property type="match status" value="1"/>
</dbReference>
<dbReference type="Pfam" id="PF00528">
    <property type="entry name" value="BPD_transp_1"/>
    <property type="match status" value="1"/>
</dbReference>
<organism evidence="12 13">
    <name type="scientific">Enterococcus rotai</name>
    <dbReference type="NCBI Taxonomy" id="118060"/>
    <lineage>
        <taxon>Bacteria</taxon>
        <taxon>Bacillati</taxon>
        <taxon>Bacillota</taxon>
        <taxon>Bacilli</taxon>
        <taxon>Lactobacillales</taxon>
        <taxon>Enterococcaceae</taxon>
        <taxon>Enterococcus</taxon>
    </lineage>
</organism>
<gene>
    <name evidence="12" type="ORF">ATZ35_10440</name>
</gene>
<dbReference type="GO" id="GO:0015098">
    <property type="term" value="F:molybdate ion transmembrane transporter activity"/>
    <property type="evidence" value="ECO:0007669"/>
    <property type="project" value="UniProtKB-UniRule"/>
</dbReference>
<comment type="subcellular location">
    <subcellularLocation>
        <location evidence="1 9">Cell membrane</location>
        <topology evidence="1 9">Multi-pass membrane protein</topology>
    </subcellularLocation>
</comment>
<evidence type="ECO:0000256" key="8">
    <source>
        <dbReference type="ARBA" id="ARBA00023136"/>
    </source>
</evidence>
<evidence type="ECO:0000256" key="7">
    <source>
        <dbReference type="ARBA" id="ARBA00022989"/>
    </source>
</evidence>
<dbReference type="STRING" id="118060.ATZ35_10440"/>
<feature type="transmembrane region" description="Helical" evidence="9">
    <location>
        <begin position="85"/>
        <end position="104"/>
    </location>
</feature>
<keyword evidence="13" id="KW-1185">Reference proteome</keyword>
<reference evidence="13" key="1">
    <citation type="submission" date="2015-12" db="EMBL/GenBank/DDBJ databases">
        <authorList>
            <person name="Lauer A."/>
            <person name="Humrighouse B."/>
            <person name="Loparev V."/>
            <person name="Shewmaker P.L."/>
            <person name="Whitney A.M."/>
            <person name="McLaughlin R.W."/>
        </authorList>
    </citation>
    <scope>NUCLEOTIDE SEQUENCE [LARGE SCALE GENOMIC DNA]</scope>
    <source>
        <strain evidence="13">LMG 26678</strain>
    </source>
</reference>
<dbReference type="NCBIfam" id="TIGR02141">
    <property type="entry name" value="modB_ABC"/>
    <property type="match status" value="1"/>
</dbReference>
<sequence length="223" mass="24351">MDLSPIIISFQTAIMAIFFTFFSGTLIAYLVFRQKNQGLKMLLNSLFTLPLVLPPTVFGFFLLNIFGVQQPIGKFLLDFFSVKVVFSWAATVIAAVAVSFPLMYRSAIAAFEQIDPDLLAAAQTLGFSERKIFFKIAFPLAINGLLAGGVLAFARGLGEFGATTMLAGNIAGKTRTLPLAIYSAVAAGDWSLAQQYVTIIVLICLLILFLTELFSRKSRRIQG</sequence>
<evidence type="ECO:0000256" key="2">
    <source>
        <dbReference type="ARBA" id="ARBA00007069"/>
    </source>
</evidence>
<feature type="domain" description="ABC transmembrane type-1" evidence="11">
    <location>
        <begin position="6"/>
        <end position="211"/>
    </location>
</feature>
<dbReference type="RefSeq" id="WP_208927209.1">
    <property type="nucleotide sequence ID" value="NZ_CP013655.1"/>
</dbReference>
<keyword evidence="3 9" id="KW-0813">Transport</keyword>
<dbReference type="PANTHER" id="PTHR30183:SF3">
    <property type="entry name" value="MOLYBDENUM TRANSPORT SYSTEM PERMEASE PROTEIN MODB"/>
    <property type="match status" value="1"/>
</dbReference>
<feature type="transmembrane region" description="Helical" evidence="9">
    <location>
        <begin position="6"/>
        <end position="31"/>
    </location>
</feature>
<evidence type="ECO:0000259" key="11">
    <source>
        <dbReference type="PROSITE" id="PS50928"/>
    </source>
</evidence>
<dbReference type="InterPro" id="IPR035906">
    <property type="entry name" value="MetI-like_sf"/>
</dbReference>
<evidence type="ECO:0000313" key="12">
    <source>
        <dbReference type="EMBL" id="ALS37555.1"/>
    </source>
</evidence>
<evidence type="ECO:0000256" key="4">
    <source>
        <dbReference type="ARBA" id="ARBA00022475"/>
    </source>
</evidence>
<feature type="transmembrane region" description="Helical" evidence="9">
    <location>
        <begin position="196"/>
        <end position="214"/>
    </location>
</feature>
<dbReference type="GO" id="GO:0005886">
    <property type="term" value="C:plasma membrane"/>
    <property type="evidence" value="ECO:0007669"/>
    <property type="project" value="UniProtKB-SubCell"/>
</dbReference>
<evidence type="ECO:0000256" key="1">
    <source>
        <dbReference type="ARBA" id="ARBA00004651"/>
    </source>
</evidence>
<keyword evidence="5 10" id="KW-0500">Molybdenum</keyword>
<evidence type="ECO:0000256" key="10">
    <source>
        <dbReference type="RuleBase" id="RU365097"/>
    </source>
</evidence>
<protein>
    <recommendedName>
        <fullName evidence="10">Molybdenum transport system permease</fullName>
    </recommendedName>
</protein>
<dbReference type="KEGG" id="erx:ATZ35_10440"/>
<dbReference type="EMBL" id="CP013655">
    <property type="protein sequence ID" value="ALS37555.1"/>
    <property type="molecule type" value="Genomic_DNA"/>
</dbReference>
<dbReference type="PROSITE" id="PS50928">
    <property type="entry name" value="ABC_TM1"/>
    <property type="match status" value="1"/>
</dbReference>
<evidence type="ECO:0000256" key="5">
    <source>
        <dbReference type="ARBA" id="ARBA00022505"/>
    </source>
</evidence>
<dbReference type="InterPro" id="IPR011867">
    <property type="entry name" value="ModB_ABC"/>
</dbReference>
<dbReference type="PANTHER" id="PTHR30183">
    <property type="entry name" value="MOLYBDENUM TRANSPORT SYSTEM PERMEASE PROTEIN MODB"/>
    <property type="match status" value="1"/>
</dbReference>